<proteinExistence type="predicted"/>
<feature type="transmembrane region" description="Helical" evidence="7">
    <location>
        <begin position="511"/>
        <end position="535"/>
    </location>
</feature>
<keyword evidence="6 7" id="KW-0472">Membrane</keyword>
<sequence length="1086" mass="120030">MFLADLTVLEHVMFFTMLKGGSLRASRVSSMQLLREMHLDGKAASRVTSLSGGMMRRLQLTMALAGGAEVLILDEPTSGLDVETRRDLWNKLLTLRGDRTVVLTTHFMEEADALGDRVALLHGGRVKCHATPMFLKKAIDRVALLHGGRVKCHATPMFLKKAIGSGYRLTIATTPTASEPTITAAIQSVVGAARLNKREGSSLTYNLPAAGSARFPLLFNHLEQGKGALGIDYMGVGVTTLEEVFLRLGRDSDDEIDTVGSEVPPQFDKKSGWPLVRSQVAALVTRQARFTYSKKIVFLVFETIIPLLLIYGLTYLTNTSNTNPKPAMGRVGGNRTAMDLGLYRRMGDSSVLYRVNVTEPKNVAAVTRRFDNARVDVMRGSEDISKLAAQNHLLSIIDLNDTDAKVHFTTIVRHAAPTGLNLLSNMLASIYLDDAAPDAITTYNDPVISGVTRREAARMVKGKEKEMMMSWMCFVCLCLHLAVLSNVVLAIRERATGSRASYIMCRVTPTIYWLSSLAYQLMLATVVVMLPTLAIVALAETDQSVDYVFILSIFASAWLGTLSLLAFMYALSFTMGPVKTQLIVLVLVGLFGIYAAGEVMRTLWDANLTLSIVKRIIVNLGKIIPAHHYMTSLIKSGEVARLNSLCRNNRGLCPAIPVSPMEENFDLKTCCDTGSVISTFSGHKLSPLGDWFIMIILFLIYMGLTILTQYGYLSGGWDYFFNTLLKKYKPRESPYDNAHVKNEAAYVAKTVGKPQSEIQESLLVHDLHKNYFKLCSKSVNAVRGINLTVKKGECFGLLGVNGAGKSTTFKLLTMEGTPTRGRMFANGHFLNGKQSHDYLWSVSYCPQLLGLDEFLTGRQTLRLLLTLAGLRARDVRAETDAWLEVVGLTKYADSPVSTYSGGCVRRLGAAGALCRRAPLALLDEPTAGVDPASRRRVWRALRANSSGNSSVLISSHSMDEMEALCHRIAILNQGWVCALGDLGTLRRDHAAGHSLQIKLKRETTDIQMQKLKEDIKQKFKCTLKDEHKSMLYYNIDENLPYSDMFTRIEELKAGHSIIEDYTVHEMTLEEVFLNLAHGNEAKKQQV</sequence>
<comment type="caution">
    <text evidence="9">The sequence shown here is derived from an EMBL/GenBank/DDBJ whole genome shotgun (WGS) entry which is preliminary data.</text>
</comment>
<protein>
    <recommendedName>
        <fullName evidence="8">ABC transporter domain-containing protein</fullName>
    </recommendedName>
</protein>
<dbReference type="PANTHER" id="PTHR19229">
    <property type="entry name" value="ATP-BINDING CASSETTE TRANSPORTER SUBFAMILY A ABCA"/>
    <property type="match status" value="1"/>
</dbReference>
<keyword evidence="4" id="KW-0067">ATP-binding</keyword>
<feature type="transmembrane region" description="Helical" evidence="7">
    <location>
        <begin position="691"/>
        <end position="713"/>
    </location>
</feature>
<feature type="domain" description="ABC transporter" evidence="8">
    <location>
        <begin position="762"/>
        <end position="998"/>
    </location>
</feature>
<dbReference type="InterPro" id="IPR027417">
    <property type="entry name" value="P-loop_NTPase"/>
</dbReference>
<dbReference type="InterPro" id="IPR003593">
    <property type="entry name" value="AAA+_ATPase"/>
</dbReference>
<evidence type="ECO:0000313" key="10">
    <source>
        <dbReference type="Proteomes" id="UP000823941"/>
    </source>
</evidence>
<comment type="subcellular location">
    <subcellularLocation>
        <location evidence="1">Membrane</location>
        <topology evidence="1">Multi-pass membrane protein</topology>
    </subcellularLocation>
</comment>
<evidence type="ECO:0000256" key="7">
    <source>
        <dbReference type="SAM" id="Phobius"/>
    </source>
</evidence>
<evidence type="ECO:0000256" key="3">
    <source>
        <dbReference type="ARBA" id="ARBA00022741"/>
    </source>
</evidence>
<keyword evidence="2 7" id="KW-0812">Transmembrane</keyword>
<dbReference type="EMBL" id="JAHIBW010000019">
    <property type="protein sequence ID" value="KAG7301735.1"/>
    <property type="molecule type" value="Genomic_DNA"/>
</dbReference>
<dbReference type="SMART" id="SM00382">
    <property type="entry name" value="AAA"/>
    <property type="match status" value="1"/>
</dbReference>
<dbReference type="PANTHER" id="PTHR19229:SF250">
    <property type="entry name" value="ABC TRANSPORTER DOMAIN-CONTAINING PROTEIN-RELATED"/>
    <property type="match status" value="1"/>
</dbReference>
<dbReference type="InterPro" id="IPR013525">
    <property type="entry name" value="ABC2_TM"/>
</dbReference>
<organism evidence="9 10">
    <name type="scientific">Plutella xylostella</name>
    <name type="common">Diamondback moth</name>
    <name type="synonym">Plutella maculipennis</name>
    <dbReference type="NCBI Taxonomy" id="51655"/>
    <lineage>
        <taxon>Eukaryota</taxon>
        <taxon>Metazoa</taxon>
        <taxon>Ecdysozoa</taxon>
        <taxon>Arthropoda</taxon>
        <taxon>Hexapoda</taxon>
        <taxon>Insecta</taxon>
        <taxon>Pterygota</taxon>
        <taxon>Neoptera</taxon>
        <taxon>Endopterygota</taxon>
        <taxon>Lepidoptera</taxon>
        <taxon>Glossata</taxon>
        <taxon>Ditrysia</taxon>
        <taxon>Yponomeutoidea</taxon>
        <taxon>Plutellidae</taxon>
        <taxon>Plutella</taxon>
    </lineage>
</organism>
<keyword evidence="5 7" id="KW-1133">Transmembrane helix</keyword>
<accession>A0ABQ7Q928</accession>
<evidence type="ECO:0000256" key="5">
    <source>
        <dbReference type="ARBA" id="ARBA00022989"/>
    </source>
</evidence>
<gene>
    <name evidence="9" type="ORF">JYU34_014722</name>
</gene>
<dbReference type="Pfam" id="PF23321">
    <property type="entry name" value="R1_ABCA1"/>
    <property type="match status" value="1"/>
</dbReference>
<keyword evidence="10" id="KW-1185">Reference proteome</keyword>
<evidence type="ECO:0000256" key="2">
    <source>
        <dbReference type="ARBA" id="ARBA00022692"/>
    </source>
</evidence>
<dbReference type="Gene3D" id="3.40.50.300">
    <property type="entry name" value="P-loop containing nucleotide triphosphate hydrolases"/>
    <property type="match status" value="2"/>
</dbReference>
<feature type="transmembrane region" description="Helical" evidence="7">
    <location>
        <begin position="547"/>
        <end position="570"/>
    </location>
</feature>
<dbReference type="InterPro" id="IPR026082">
    <property type="entry name" value="ABCA"/>
</dbReference>
<dbReference type="SUPFAM" id="SSF52540">
    <property type="entry name" value="P-loop containing nucleoside triphosphate hydrolases"/>
    <property type="match status" value="2"/>
</dbReference>
<name>A0ABQ7Q928_PLUXY</name>
<reference evidence="9 10" key="1">
    <citation type="submission" date="2021-06" db="EMBL/GenBank/DDBJ databases">
        <title>A haploid diamondback moth (Plutella xylostella L.) genome assembly resolves 31 chromosomes and identifies a diamide resistance mutation.</title>
        <authorList>
            <person name="Ward C.M."/>
            <person name="Perry K.D."/>
            <person name="Baker G."/>
            <person name="Powis K."/>
            <person name="Heckel D.G."/>
            <person name="Baxter S.W."/>
        </authorList>
    </citation>
    <scope>NUCLEOTIDE SEQUENCE [LARGE SCALE GENOMIC DNA]</scope>
    <source>
        <strain evidence="9 10">LV</strain>
        <tissue evidence="9">Single pupa</tissue>
    </source>
</reference>
<feature type="transmembrane region" description="Helical" evidence="7">
    <location>
        <begin position="582"/>
        <end position="604"/>
    </location>
</feature>
<dbReference type="Proteomes" id="UP000823941">
    <property type="component" value="Chromosome 19"/>
</dbReference>
<evidence type="ECO:0000256" key="1">
    <source>
        <dbReference type="ARBA" id="ARBA00004141"/>
    </source>
</evidence>
<feature type="transmembrane region" description="Helical" evidence="7">
    <location>
        <begin position="468"/>
        <end position="491"/>
    </location>
</feature>
<evidence type="ECO:0000313" key="9">
    <source>
        <dbReference type="EMBL" id="KAG7301735.1"/>
    </source>
</evidence>
<dbReference type="Pfam" id="PF00005">
    <property type="entry name" value="ABC_tran"/>
    <property type="match status" value="2"/>
</dbReference>
<dbReference type="PROSITE" id="PS50893">
    <property type="entry name" value="ABC_TRANSPORTER_2"/>
    <property type="match status" value="1"/>
</dbReference>
<dbReference type="InterPro" id="IPR003439">
    <property type="entry name" value="ABC_transporter-like_ATP-bd"/>
</dbReference>
<keyword evidence="3" id="KW-0547">Nucleotide-binding</keyword>
<evidence type="ECO:0000256" key="6">
    <source>
        <dbReference type="ARBA" id="ARBA00023136"/>
    </source>
</evidence>
<evidence type="ECO:0000259" key="8">
    <source>
        <dbReference type="PROSITE" id="PS50893"/>
    </source>
</evidence>
<dbReference type="Pfam" id="PF12698">
    <property type="entry name" value="ABC2_membrane_3"/>
    <property type="match status" value="1"/>
</dbReference>
<evidence type="ECO:0000256" key="4">
    <source>
        <dbReference type="ARBA" id="ARBA00022840"/>
    </source>
</evidence>
<dbReference type="InterPro" id="IPR056264">
    <property type="entry name" value="R2_ABCA1-4-like"/>
</dbReference>